<evidence type="ECO:0000256" key="8">
    <source>
        <dbReference type="ARBA" id="ARBA00022840"/>
    </source>
</evidence>
<comment type="pathway">
    <text evidence="1">Cofactor biosynthesis; tetrahydrofolate biosynthesis; 2-amino-4-hydroxy-6-hydroxymethyl-7,8-dihydropteridine diphosphate from 7,8-dihydroneopterin triphosphate: step 4/4.</text>
</comment>
<accession>A0ABP8GGV4</accession>
<comment type="caution">
    <text evidence="14">The sequence shown here is derived from an EMBL/GenBank/DDBJ whole genome shotgun (WGS) entry which is preliminary data.</text>
</comment>
<sequence length="164" mass="17590">MSETLHTAYLLLGGNLGDRPGNLAAARAALADAAGPVIAASPLFETEAWGLKEQPAFLNQALALRTALPPDALLAAALRIEETLGRVRAERYGPRTLDIDILFYDDAVIDTPTLQVPHPQLHLRRFALEPLAAIAPGLRHPVLGRPISELLAACADETPVYKFS</sequence>
<evidence type="ECO:0000256" key="3">
    <source>
        <dbReference type="ARBA" id="ARBA00013253"/>
    </source>
</evidence>
<feature type="domain" description="7,8-dihydro-6-hydroxymethylpterin-pyrophosphokinase" evidence="13">
    <location>
        <begin position="91"/>
        <end position="102"/>
    </location>
</feature>
<name>A0ABP8GGV4_9BACT</name>
<keyword evidence="5" id="KW-0808">Transferase</keyword>
<evidence type="ECO:0000313" key="14">
    <source>
        <dbReference type="EMBL" id="GAA4324187.1"/>
    </source>
</evidence>
<keyword evidence="8" id="KW-0067">ATP-binding</keyword>
<evidence type="ECO:0000256" key="6">
    <source>
        <dbReference type="ARBA" id="ARBA00022741"/>
    </source>
</evidence>
<dbReference type="Pfam" id="PF01288">
    <property type="entry name" value="HPPK"/>
    <property type="match status" value="1"/>
</dbReference>
<evidence type="ECO:0000256" key="4">
    <source>
        <dbReference type="ARBA" id="ARBA00016218"/>
    </source>
</evidence>
<dbReference type="PANTHER" id="PTHR43071:SF1">
    <property type="entry name" value="2-AMINO-4-HYDROXY-6-HYDROXYMETHYLDIHYDROPTERIDINE PYROPHOSPHOKINASE"/>
    <property type="match status" value="1"/>
</dbReference>
<comment type="similarity">
    <text evidence="2">Belongs to the HPPK family.</text>
</comment>
<keyword evidence="15" id="KW-1185">Reference proteome</keyword>
<organism evidence="14 15">
    <name type="scientific">Flaviaesturariibacter amylovorans</name>
    <dbReference type="NCBI Taxonomy" id="1084520"/>
    <lineage>
        <taxon>Bacteria</taxon>
        <taxon>Pseudomonadati</taxon>
        <taxon>Bacteroidota</taxon>
        <taxon>Chitinophagia</taxon>
        <taxon>Chitinophagales</taxon>
        <taxon>Chitinophagaceae</taxon>
        <taxon>Flaviaestuariibacter</taxon>
    </lineage>
</organism>
<dbReference type="EMBL" id="BAABGY010000005">
    <property type="protein sequence ID" value="GAA4324187.1"/>
    <property type="molecule type" value="Genomic_DNA"/>
</dbReference>
<dbReference type="CDD" id="cd00483">
    <property type="entry name" value="HPPK"/>
    <property type="match status" value="1"/>
</dbReference>
<dbReference type="InterPro" id="IPR035907">
    <property type="entry name" value="Hppk_sf"/>
</dbReference>
<evidence type="ECO:0000256" key="2">
    <source>
        <dbReference type="ARBA" id="ARBA00005810"/>
    </source>
</evidence>
<dbReference type="RefSeq" id="WP_345254108.1">
    <property type="nucleotide sequence ID" value="NZ_BAABGY010000005.1"/>
</dbReference>
<keyword evidence="6" id="KW-0547">Nucleotide-binding</keyword>
<dbReference type="SUPFAM" id="SSF55083">
    <property type="entry name" value="6-hydroxymethyl-7,8-dihydropterin pyrophosphokinase, HPPK"/>
    <property type="match status" value="1"/>
</dbReference>
<comment type="function">
    <text evidence="10">Catalyzes the transfer of pyrophosphate from adenosine triphosphate (ATP) to 6-hydroxymethyl-7,8-dihydropterin, an enzymatic step in folate biosynthesis pathway.</text>
</comment>
<evidence type="ECO:0000256" key="10">
    <source>
        <dbReference type="ARBA" id="ARBA00029409"/>
    </source>
</evidence>
<dbReference type="InterPro" id="IPR000550">
    <property type="entry name" value="Hppk"/>
</dbReference>
<reference evidence="15" key="1">
    <citation type="journal article" date="2019" name="Int. J. Syst. Evol. Microbiol.">
        <title>The Global Catalogue of Microorganisms (GCM) 10K type strain sequencing project: providing services to taxonomists for standard genome sequencing and annotation.</title>
        <authorList>
            <consortium name="The Broad Institute Genomics Platform"/>
            <consortium name="The Broad Institute Genome Sequencing Center for Infectious Disease"/>
            <person name="Wu L."/>
            <person name="Ma J."/>
        </authorList>
    </citation>
    <scope>NUCLEOTIDE SEQUENCE [LARGE SCALE GENOMIC DNA]</scope>
    <source>
        <strain evidence="15">JCM 17919</strain>
    </source>
</reference>
<evidence type="ECO:0000256" key="5">
    <source>
        <dbReference type="ARBA" id="ARBA00022679"/>
    </source>
</evidence>
<keyword evidence="7" id="KW-0418">Kinase</keyword>
<evidence type="ECO:0000256" key="12">
    <source>
        <dbReference type="ARBA" id="ARBA00033413"/>
    </source>
</evidence>
<dbReference type="PANTHER" id="PTHR43071">
    <property type="entry name" value="2-AMINO-4-HYDROXY-6-HYDROXYMETHYLDIHYDROPTERIDINE PYROPHOSPHOKINASE"/>
    <property type="match status" value="1"/>
</dbReference>
<dbReference type="NCBIfam" id="TIGR01498">
    <property type="entry name" value="folK"/>
    <property type="match status" value="1"/>
</dbReference>
<keyword evidence="9" id="KW-0289">Folate biosynthesis</keyword>
<evidence type="ECO:0000256" key="1">
    <source>
        <dbReference type="ARBA" id="ARBA00005051"/>
    </source>
</evidence>
<protein>
    <recommendedName>
        <fullName evidence="4">2-amino-4-hydroxy-6-hydroxymethyldihydropteridine pyrophosphokinase</fullName>
        <ecNumber evidence="3">2.7.6.3</ecNumber>
    </recommendedName>
    <alternativeName>
        <fullName evidence="11">6-hydroxymethyl-7,8-dihydropterin pyrophosphokinase</fullName>
    </alternativeName>
    <alternativeName>
        <fullName evidence="12">7,8-dihydro-6-hydroxymethylpterin-pyrophosphokinase</fullName>
    </alternativeName>
</protein>
<gene>
    <name evidence="14" type="primary">folK</name>
    <name evidence="14" type="ORF">GCM10023184_11430</name>
</gene>
<dbReference type="Proteomes" id="UP001501725">
    <property type="component" value="Unassembled WGS sequence"/>
</dbReference>
<evidence type="ECO:0000313" key="15">
    <source>
        <dbReference type="Proteomes" id="UP001501725"/>
    </source>
</evidence>
<dbReference type="Gene3D" id="3.30.70.560">
    <property type="entry name" value="7,8-Dihydro-6-hydroxymethylpterin-pyrophosphokinase HPPK"/>
    <property type="match status" value="1"/>
</dbReference>
<evidence type="ECO:0000256" key="7">
    <source>
        <dbReference type="ARBA" id="ARBA00022777"/>
    </source>
</evidence>
<dbReference type="EC" id="2.7.6.3" evidence="3"/>
<dbReference type="PROSITE" id="PS00794">
    <property type="entry name" value="HPPK"/>
    <property type="match status" value="1"/>
</dbReference>
<evidence type="ECO:0000259" key="13">
    <source>
        <dbReference type="PROSITE" id="PS00794"/>
    </source>
</evidence>
<evidence type="ECO:0000256" key="9">
    <source>
        <dbReference type="ARBA" id="ARBA00022909"/>
    </source>
</evidence>
<proteinExistence type="inferred from homology"/>
<evidence type="ECO:0000256" key="11">
    <source>
        <dbReference type="ARBA" id="ARBA00029766"/>
    </source>
</evidence>